<accession>A0A0V0TXJ4</accession>
<organism evidence="1 2">
    <name type="scientific">Trichinella murrelli</name>
    <dbReference type="NCBI Taxonomy" id="144512"/>
    <lineage>
        <taxon>Eukaryota</taxon>
        <taxon>Metazoa</taxon>
        <taxon>Ecdysozoa</taxon>
        <taxon>Nematoda</taxon>
        <taxon>Enoplea</taxon>
        <taxon>Dorylaimia</taxon>
        <taxon>Trichinellida</taxon>
        <taxon>Trichinellidae</taxon>
        <taxon>Trichinella</taxon>
    </lineage>
</organism>
<name>A0A0V0TXJ4_9BILA</name>
<sequence>MDSARYNFQTDTHTYTPHKASQSRLVQSCAYVAGARGQVTQLAYLIAGSVLFSFIVLDKQTSIFYPPVDNRPVVSAQLWLVCNRHLLESINPTVRSCLQQAHIFSAKTGFSNSCILSTKGMPPSKTGV</sequence>
<comment type="caution">
    <text evidence="1">The sequence shown here is derived from an EMBL/GenBank/DDBJ whole genome shotgun (WGS) entry which is preliminary data.</text>
</comment>
<keyword evidence="2" id="KW-1185">Reference proteome</keyword>
<dbReference type="EMBL" id="JYDJ01000112">
    <property type="protein sequence ID" value="KRX43713.1"/>
    <property type="molecule type" value="Genomic_DNA"/>
</dbReference>
<dbReference type="AlphaFoldDB" id="A0A0V0TXJ4"/>
<dbReference type="OrthoDB" id="5920291at2759"/>
<gene>
    <name evidence="1" type="ORF">T05_9646</name>
</gene>
<reference evidence="1 2" key="1">
    <citation type="submission" date="2015-01" db="EMBL/GenBank/DDBJ databases">
        <title>Evolution of Trichinella species and genotypes.</title>
        <authorList>
            <person name="Korhonen P.K."/>
            <person name="Edoardo P."/>
            <person name="Giuseppe L.R."/>
            <person name="Gasser R.B."/>
        </authorList>
    </citation>
    <scope>NUCLEOTIDE SEQUENCE [LARGE SCALE GENOMIC DNA]</scope>
    <source>
        <strain evidence="1">ISS417</strain>
    </source>
</reference>
<proteinExistence type="predicted"/>
<evidence type="ECO:0000313" key="2">
    <source>
        <dbReference type="Proteomes" id="UP000055048"/>
    </source>
</evidence>
<dbReference type="Proteomes" id="UP000055048">
    <property type="component" value="Unassembled WGS sequence"/>
</dbReference>
<protein>
    <submittedName>
        <fullName evidence="1">Uncharacterized protein</fullName>
    </submittedName>
</protein>
<evidence type="ECO:0000313" key="1">
    <source>
        <dbReference type="EMBL" id="KRX43713.1"/>
    </source>
</evidence>